<dbReference type="PANTHER" id="PTHR22946">
    <property type="entry name" value="DIENELACTONE HYDROLASE DOMAIN-CONTAINING PROTEIN-RELATED"/>
    <property type="match status" value="1"/>
</dbReference>
<dbReference type="Gene3D" id="3.40.50.1820">
    <property type="entry name" value="alpha/beta hydrolase"/>
    <property type="match status" value="1"/>
</dbReference>
<organism evidence="4 5">
    <name type="scientific">Staphylotrichum tortipilum</name>
    <dbReference type="NCBI Taxonomy" id="2831512"/>
    <lineage>
        <taxon>Eukaryota</taxon>
        <taxon>Fungi</taxon>
        <taxon>Dikarya</taxon>
        <taxon>Ascomycota</taxon>
        <taxon>Pezizomycotina</taxon>
        <taxon>Sordariomycetes</taxon>
        <taxon>Sordariomycetidae</taxon>
        <taxon>Sordariales</taxon>
        <taxon>Chaetomiaceae</taxon>
        <taxon>Staphylotrichum</taxon>
    </lineage>
</organism>
<name>A0AAN6MDU9_9PEZI</name>
<accession>A0AAN6MDU9</accession>
<comment type="similarity">
    <text evidence="2">Belongs to the AB hydrolase superfamily. FUS2 hydrolase family.</text>
</comment>
<feature type="domain" description="AB hydrolase-1" evidence="3">
    <location>
        <begin position="146"/>
        <end position="208"/>
    </location>
</feature>
<protein>
    <submittedName>
        <fullName evidence="4">Alpha/Beta hydrolase protein</fullName>
    </submittedName>
</protein>
<comment type="caution">
    <text evidence="4">The sequence shown here is derived from an EMBL/GenBank/DDBJ whole genome shotgun (WGS) entry which is preliminary data.</text>
</comment>
<keyword evidence="5" id="KW-1185">Reference proteome</keyword>
<dbReference type="Proteomes" id="UP001303889">
    <property type="component" value="Unassembled WGS sequence"/>
</dbReference>
<dbReference type="AlphaFoldDB" id="A0AAN6MDU9"/>
<reference evidence="4" key="2">
    <citation type="submission" date="2023-05" db="EMBL/GenBank/DDBJ databases">
        <authorList>
            <consortium name="Lawrence Berkeley National Laboratory"/>
            <person name="Steindorff A."/>
            <person name="Hensen N."/>
            <person name="Bonometti L."/>
            <person name="Westerberg I."/>
            <person name="Brannstrom I.O."/>
            <person name="Guillou S."/>
            <person name="Cros-Aarteil S."/>
            <person name="Calhoun S."/>
            <person name="Haridas S."/>
            <person name="Kuo A."/>
            <person name="Mondo S."/>
            <person name="Pangilinan J."/>
            <person name="Riley R."/>
            <person name="Labutti K."/>
            <person name="Andreopoulos B."/>
            <person name="Lipzen A."/>
            <person name="Chen C."/>
            <person name="Yanf M."/>
            <person name="Daum C."/>
            <person name="Ng V."/>
            <person name="Clum A."/>
            <person name="Ohm R."/>
            <person name="Martin F."/>
            <person name="Silar P."/>
            <person name="Natvig D."/>
            <person name="Lalanne C."/>
            <person name="Gautier V."/>
            <person name="Ament-Velasquez S.L."/>
            <person name="Kruys A."/>
            <person name="Hutchinson M.I."/>
            <person name="Powell A.J."/>
            <person name="Barry K."/>
            <person name="Miller A.N."/>
            <person name="Grigoriev I.V."/>
            <person name="Debuchy R."/>
            <person name="Gladieux P."/>
            <person name="Thoren M.H."/>
            <person name="Johannesson H."/>
        </authorList>
    </citation>
    <scope>NUCLEOTIDE SEQUENCE</scope>
    <source>
        <strain evidence="4">CBS 103.79</strain>
    </source>
</reference>
<proteinExistence type="inferred from homology"/>
<evidence type="ECO:0000259" key="3">
    <source>
        <dbReference type="Pfam" id="PF00561"/>
    </source>
</evidence>
<sequence length="311" mass="33739">MAAILQPHLPQKPHSIYSYASLARPPHLSRLETATHKTGYVEPLSIDVDDAEGGFFPGFLHLPPDFFSSPPLQDPDSGVRLPASSRGTLPLHHHRTAAILLSGAGGGVTGPSSIYLSLACKLATLGRGIPCLRLDYRYPAKAEACVRDVDAAKAYLHDMYGLDRFVLVGWSMGAAVALAAAADDDRVVGCATLASQPLLKEAHIHALPPRPLLVMHGTADNTVVVGQSQHLWHLYGDGDRMLQVFEEDNHSLSRNAEEAEELLCEFTARCAGVPVSSDERRKVVEAELVEPAERHELMERGGDLRAPERED</sequence>
<reference evidence="4" key="1">
    <citation type="journal article" date="2023" name="Mol. Phylogenet. Evol.">
        <title>Genome-scale phylogeny and comparative genomics of the fungal order Sordariales.</title>
        <authorList>
            <person name="Hensen N."/>
            <person name="Bonometti L."/>
            <person name="Westerberg I."/>
            <person name="Brannstrom I.O."/>
            <person name="Guillou S."/>
            <person name="Cros-Aarteil S."/>
            <person name="Calhoun S."/>
            <person name="Haridas S."/>
            <person name="Kuo A."/>
            <person name="Mondo S."/>
            <person name="Pangilinan J."/>
            <person name="Riley R."/>
            <person name="LaButti K."/>
            <person name="Andreopoulos B."/>
            <person name="Lipzen A."/>
            <person name="Chen C."/>
            <person name="Yan M."/>
            <person name="Daum C."/>
            <person name="Ng V."/>
            <person name="Clum A."/>
            <person name="Steindorff A."/>
            <person name="Ohm R.A."/>
            <person name="Martin F."/>
            <person name="Silar P."/>
            <person name="Natvig D.O."/>
            <person name="Lalanne C."/>
            <person name="Gautier V."/>
            <person name="Ament-Velasquez S.L."/>
            <person name="Kruys A."/>
            <person name="Hutchinson M.I."/>
            <person name="Powell A.J."/>
            <person name="Barry K."/>
            <person name="Miller A.N."/>
            <person name="Grigoriev I.V."/>
            <person name="Debuchy R."/>
            <person name="Gladieux P."/>
            <person name="Hiltunen Thoren M."/>
            <person name="Johannesson H."/>
        </authorList>
    </citation>
    <scope>NUCLEOTIDE SEQUENCE</scope>
    <source>
        <strain evidence="4">CBS 103.79</strain>
    </source>
</reference>
<dbReference type="InterPro" id="IPR000073">
    <property type="entry name" value="AB_hydrolase_1"/>
</dbReference>
<keyword evidence="1 4" id="KW-0378">Hydrolase</keyword>
<dbReference type="GO" id="GO:0016788">
    <property type="term" value="F:hydrolase activity, acting on ester bonds"/>
    <property type="evidence" value="ECO:0007669"/>
    <property type="project" value="UniProtKB-ARBA"/>
</dbReference>
<dbReference type="InterPro" id="IPR050261">
    <property type="entry name" value="FrsA_esterase"/>
</dbReference>
<evidence type="ECO:0000313" key="4">
    <source>
        <dbReference type="EMBL" id="KAK3898133.1"/>
    </source>
</evidence>
<evidence type="ECO:0000256" key="2">
    <source>
        <dbReference type="ARBA" id="ARBA00038115"/>
    </source>
</evidence>
<dbReference type="InterPro" id="IPR029058">
    <property type="entry name" value="AB_hydrolase_fold"/>
</dbReference>
<gene>
    <name evidence="4" type="ORF">C8A05DRAFT_38293</name>
</gene>
<dbReference type="EMBL" id="MU855995">
    <property type="protein sequence ID" value="KAK3898133.1"/>
    <property type="molecule type" value="Genomic_DNA"/>
</dbReference>
<dbReference type="SUPFAM" id="SSF53474">
    <property type="entry name" value="alpha/beta-Hydrolases"/>
    <property type="match status" value="1"/>
</dbReference>
<evidence type="ECO:0000256" key="1">
    <source>
        <dbReference type="ARBA" id="ARBA00022801"/>
    </source>
</evidence>
<evidence type="ECO:0000313" key="5">
    <source>
        <dbReference type="Proteomes" id="UP001303889"/>
    </source>
</evidence>
<dbReference type="Pfam" id="PF00561">
    <property type="entry name" value="Abhydrolase_1"/>
    <property type="match status" value="1"/>
</dbReference>
<dbReference type="PANTHER" id="PTHR22946:SF9">
    <property type="entry name" value="POLYKETIDE TRANSFERASE AF380"/>
    <property type="match status" value="1"/>
</dbReference>